<keyword evidence="6 7" id="KW-0472">Membrane</keyword>
<feature type="transmembrane region" description="Helical" evidence="7">
    <location>
        <begin position="330"/>
        <end position="352"/>
    </location>
</feature>
<proteinExistence type="inferred from homology"/>
<evidence type="ECO:0000256" key="2">
    <source>
        <dbReference type="ARBA" id="ARBA00005814"/>
    </source>
</evidence>
<dbReference type="EMBL" id="CAJPVJ010016254">
    <property type="protein sequence ID" value="CAG2176165.1"/>
    <property type="molecule type" value="Genomic_DNA"/>
</dbReference>
<name>A0A7R9MF03_9ACAR</name>
<dbReference type="PANTHER" id="PTHR48041:SF78">
    <property type="entry name" value="ABC TRANSPORTER EXPRESSED IN TRACHEA, ISOFORM A"/>
    <property type="match status" value="1"/>
</dbReference>
<feature type="transmembrane region" description="Helical" evidence="7">
    <location>
        <begin position="517"/>
        <end position="542"/>
    </location>
</feature>
<evidence type="ECO:0000259" key="8">
    <source>
        <dbReference type="Pfam" id="PF00005"/>
    </source>
</evidence>
<keyword evidence="10" id="KW-1185">Reference proteome</keyword>
<dbReference type="PANTHER" id="PTHR48041">
    <property type="entry name" value="ABC TRANSPORTER G FAMILY MEMBER 28"/>
    <property type="match status" value="1"/>
</dbReference>
<evidence type="ECO:0000256" key="4">
    <source>
        <dbReference type="ARBA" id="ARBA00022692"/>
    </source>
</evidence>
<evidence type="ECO:0000256" key="3">
    <source>
        <dbReference type="ARBA" id="ARBA00022448"/>
    </source>
</evidence>
<evidence type="ECO:0000256" key="1">
    <source>
        <dbReference type="ARBA" id="ARBA00004141"/>
    </source>
</evidence>
<organism evidence="9">
    <name type="scientific">Oppiella nova</name>
    <dbReference type="NCBI Taxonomy" id="334625"/>
    <lineage>
        <taxon>Eukaryota</taxon>
        <taxon>Metazoa</taxon>
        <taxon>Ecdysozoa</taxon>
        <taxon>Arthropoda</taxon>
        <taxon>Chelicerata</taxon>
        <taxon>Arachnida</taxon>
        <taxon>Acari</taxon>
        <taxon>Acariformes</taxon>
        <taxon>Sarcoptiformes</taxon>
        <taxon>Oribatida</taxon>
        <taxon>Brachypylina</taxon>
        <taxon>Oppioidea</taxon>
        <taxon>Oppiidae</taxon>
        <taxon>Oppiella</taxon>
    </lineage>
</organism>
<keyword evidence="5 7" id="KW-1133">Transmembrane helix</keyword>
<comment type="similarity">
    <text evidence="2">Belongs to the ABC transporter superfamily. ABCG family. Eye pigment precursor importer (TC 3.A.1.204) subfamily.</text>
</comment>
<dbReference type="InterPro" id="IPR003439">
    <property type="entry name" value="ABC_transporter-like_ATP-bd"/>
</dbReference>
<dbReference type="SUPFAM" id="SSF52540">
    <property type="entry name" value="P-loop containing nucleoside triphosphate hydrolases"/>
    <property type="match status" value="1"/>
</dbReference>
<feature type="transmembrane region" description="Helical" evidence="7">
    <location>
        <begin position="588"/>
        <end position="609"/>
    </location>
</feature>
<comment type="subcellular location">
    <subcellularLocation>
        <location evidence="1">Membrane</location>
        <topology evidence="1">Multi-pass membrane protein</topology>
    </subcellularLocation>
</comment>
<feature type="non-terminal residue" evidence="9">
    <location>
        <position position="1"/>
    </location>
</feature>
<gene>
    <name evidence="9" type="ORF">ONB1V03_LOCUS15599</name>
</gene>
<evidence type="ECO:0000313" key="9">
    <source>
        <dbReference type="EMBL" id="CAD7658979.1"/>
    </source>
</evidence>
<dbReference type="Gene3D" id="3.40.50.300">
    <property type="entry name" value="P-loop containing nucleotide triphosphate hydrolases"/>
    <property type="match status" value="1"/>
</dbReference>
<keyword evidence="4 7" id="KW-0812">Transmembrane</keyword>
<accession>A0A7R9MF03</accession>
<dbReference type="EMBL" id="OC931079">
    <property type="protein sequence ID" value="CAD7658979.1"/>
    <property type="molecule type" value="Genomic_DNA"/>
</dbReference>
<dbReference type="GO" id="GO:0016020">
    <property type="term" value="C:membrane"/>
    <property type="evidence" value="ECO:0007669"/>
    <property type="project" value="UniProtKB-SubCell"/>
</dbReference>
<dbReference type="InterPro" id="IPR027417">
    <property type="entry name" value="P-loop_NTPase"/>
</dbReference>
<evidence type="ECO:0000256" key="5">
    <source>
        <dbReference type="ARBA" id="ARBA00022989"/>
    </source>
</evidence>
<protein>
    <recommendedName>
        <fullName evidence="8">ABC transporter domain-containing protein</fullName>
    </recommendedName>
</protein>
<dbReference type="AlphaFoldDB" id="A0A7R9MF03"/>
<dbReference type="GO" id="GO:0016887">
    <property type="term" value="F:ATP hydrolysis activity"/>
    <property type="evidence" value="ECO:0007669"/>
    <property type="project" value="InterPro"/>
</dbReference>
<evidence type="ECO:0000256" key="6">
    <source>
        <dbReference type="ARBA" id="ARBA00023136"/>
    </source>
</evidence>
<evidence type="ECO:0000256" key="7">
    <source>
        <dbReference type="SAM" id="Phobius"/>
    </source>
</evidence>
<dbReference type="InterPro" id="IPR050352">
    <property type="entry name" value="ABCG_transporters"/>
</dbReference>
<feature type="domain" description="ABC transporter" evidence="8">
    <location>
        <begin position="22"/>
        <end position="116"/>
    </location>
</feature>
<dbReference type="Proteomes" id="UP000728032">
    <property type="component" value="Unassembled WGS sequence"/>
</dbReference>
<dbReference type="GO" id="GO:0005524">
    <property type="term" value="F:ATP binding"/>
    <property type="evidence" value="ECO:0007669"/>
    <property type="project" value="InterPro"/>
</dbReference>
<dbReference type="GO" id="GO:0042626">
    <property type="term" value="F:ATPase-coupled transmembrane transporter activity"/>
    <property type="evidence" value="ECO:0007669"/>
    <property type="project" value="TreeGrafter"/>
</dbReference>
<feature type="transmembrane region" description="Helical" evidence="7">
    <location>
        <begin position="267"/>
        <end position="290"/>
    </location>
</feature>
<keyword evidence="3" id="KW-0813">Transport</keyword>
<sequence length="624" mass="71321">GLYVEYLSDDTNIMLSRTRRIKTCYIVQDERERILTGLTAKQAMLYASKLKNQSSDGQPVDHHWNVESLMFELLILNTIDTNVEDLSGGEQKRLVIAMELTSEVKPNLICIDEPTSGLDSNAAEVVIECLKRLSQKHNTCVITSIHQPNNDLLMMYDKLYVLAKGGQAVYADRPQNLCPYLAQCGVDCPKGQLPIEVLLKHCCNPPNDPMIQQMVATTRVSENRVISDRCADETIVSPDGVQRLTKRFLLKDLWLLLSRNITYTYRYYWRFLLLQFLVFTGTAVFLRFIFNSDIGVPSACINFEDDFNNTCAKSEKSIQDEELVNNNIKYNFFLVMVILFFKLVLTTLTFSADLKTFFNEQRNVWYSTGVYYWSKAIVELIPTVMECLRNLCKAHSMAIITSIHQPNSEIVMSFDTVYVLARGGHCVYSGLPARIASYLDDSDIVCDENQVPIEQLLKLATIDCTQHEYTRVLISKTRDVLKLSVLSGCDGGADYKLRPNGIKFRPKSYKPVDMWHIMMRCMACIYASQWKVIGVQLAYYVWFAVTTCYMFNEHIGRPDACFNPDGLGNSTCLKELENDSLLYQNQNFIFFTSVMALFIHLCATTLVYLNDVKLLISEHQNVPY</sequence>
<dbReference type="Pfam" id="PF00005">
    <property type="entry name" value="ABC_tran"/>
    <property type="match status" value="1"/>
</dbReference>
<reference evidence="9" key="1">
    <citation type="submission" date="2020-11" db="EMBL/GenBank/DDBJ databases">
        <authorList>
            <person name="Tran Van P."/>
        </authorList>
    </citation>
    <scope>NUCLEOTIDE SEQUENCE</scope>
</reference>
<evidence type="ECO:0000313" key="10">
    <source>
        <dbReference type="Proteomes" id="UP000728032"/>
    </source>
</evidence>
<dbReference type="OrthoDB" id="10042850at2759"/>